<evidence type="ECO:0000313" key="2">
    <source>
        <dbReference type="EMBL" id="CAI5456606.1"/>
    </source>
</evidence>
<comment type="caution">
    <text evidence="2">The sequence shown here is derived from an EMBL/GenBank/DDBJ whole genome shotgun (WGS) entry which is preliminary data.</text>
</comment>
<dbReference type="PROSITE" id="PS50181">
    <property type="entry name" value="FBOX"/>
    <property type="match status" value="1"/>
</dbReference>
<reference evidence="2" key="1">
    <citation type="submission" date="2022-11" db="EMBL/GenBank/DDBJ databases">
        <authorList>
            <person name="Kikuchi T."/>
        </authorList>
    </citation>
    <scope>NUCLEOTIDE SEQUENCE</scope>
    <source>
        <strain evidence="2">PS1010</strain>
    </source>
</reference>
<sequence length="320" mass="37027">MSDMDISTIDCENEHSTSLSDVPIEILEKIQTYLESIDIVRLRGVSKQIQENLDSLDQTESLLYSEINSVVYLKIEKNNIHISNKEIPRYMSDPVKYPPESLAVFPITGIRQLNWYRPMWLTYAYSTILESSLDLEDFLEDVQDLAIVNILHSTDPIVRKKRLKNFCANLRKMINLSSFHCGDENLTFEELEKIIKSFRLVPSDVMIDSDMIYITFNGNIPFYKKSILSLILAKTKMALLVRVGTNSDIERDFDEEDYEGIEWFMKIQSPDPEKRLELSLGTCPESICDKLIELSHKWFGHGETEPGIIEHGQNTLTFER</sequence>
<gene>
    <name evidence="2" type="ORF">CAMP_LOCUS19243</name>
</gene>
<organism evidence="2 3">
    <name type="scientific">Caenorhabditis angaria</name>
    <dbReference type="NCBI Taxonomy" id="860376"/>
    <lineage>
        <taxon>Eukaryota</taxon>
        <taxon>Metazoa</taxon>
        <taxon>Ecdysozoa</taxon>
        <taxon>Nematoda</taxon>
        <taxon>Chromadorea</taxon>
        <taxon>Rhabditida</taxon>
        <taxon>Rhabditina</taxon>
        <taxon>Rhabditomorpha</taxon>
        <taxon>Rhabditoidea</taxon>
        <taxon>Rhabditidae</taxon>
        <taxon>Peloderinae</taxon>
        <taxon>Caenorhabditis</taxon>
    </lineage>
</organism>
<accession>A0A9P1J1S4</accession>
<protein>
    <recommendedName>
        <fullName evidence="1">F-box domain-containing protein</fullName>
    </recommendedName>
</protein>
<dbReference type="SUPFAM" id="SSF81383">
    <property type="entry name" value="F-box domain"/>
    <property type="match status" value="1"/>
</dbReference>
<evidence type="ECO:0000313" key="3">
    <source>
        <dbReference type="Proteomes" id="UP001152747"/>
    </source>
</evidence>
<dbReference type="Proteomes" id="UP001152747">
    <property type="component" value="Unassembled WGS sequence"/>
</dbReference>
<evidence type="ECO:0000259" key="1">
    <source>
        <dbReference type="PROSITE" id="PS50181"/>
    </source>
</evidence>
<keyword evidence="3" id="KW-1185">Reference proteome</keyword>
<dbReference type="InterPro" id="IPR036047">
    <property type="entry name" value="F-box-like_dom_sf"/>
</dbReference>
<dbReference type="InterPro" id="IPR001810">
    <property type="entry name" value="F-box_dom"/>
</dbReference>
<proteinExistence type="predicted"/>
<dbReference type="EMBL" id="CANHGI010000006">
    <property type="protein sequence ID" value="CAI5456606.1"/>
    <property type="molecule type" value="Genomic_DNA"/>
</dbReference>
<feature type="domain" description="F-box" evidence="1">
    <location>
        <begin position="16"/>
        <end position="67"/>
    </location>
</feature>
<name>A0A9P1J1S4_9PELO</name>
<dbReference type="AlphaFoldDB" id="A0A9P1J1S4"/>